<dbReference type="Proteomes" id="UP000320593">
    <property type="component" value="Unassembled WGS sequence"/>
</dbReference>
<dbReference type="EMBL" id="VLLF01000002">
    <property type="protein sequence ID" value="TWI90054.1"/>
    <property type="molecule type" value="Genomic_DNA"/>
</dbReference>
<organism evidence="2 3">
    <name type="scientific">Roseibium hamelinense</name>
    <dbReference type="NCBI Taxonomy" id="150831"/>
    <lineage>
        <taxon>Bacteria</taxon>
        <taxon>Pseudomonadati</taxon>
        <taxon>Pseudomonadota</taxon>
        <taxon>Alphaproteobacteria</taxon>
        <taxon>Hyphomicrobiales</taxon>
        <taxon>Stappiaceae</taxon>
        <taxon>Roseibium</taxon>
    </lineage>
</organism>
<dbReference type="RefSeq" id="WP_145341101.1">
    <property type="nucleotide sequence ID" value="NZ_SMLY01000086.1"/>
</dbReference>
<dbReference type="OrthoDB" id="7678447at2"/>
<evidence type="ECO:0000313" key="3">
    <source>
        <dbReference type="Proteomes" id="UP000320593"/>
    </source>
</evidence>
<proteinExistence type="predicted"/>
<feature type="transmembrane region" description="Helical" evidence="1">
    <location>
        <begin position="6"/>
        <end position="26"/>
    </location>
</feature>
<keyword evidence="1" id="KW-1133">Transmembrane helix</keyword>
<name>A0A562TAC3_9HYPH</name>
<keyword evidence="3" id="KW-1185">Reference proteome</keyword>
<keyword evidence="1" id="KW-0472">Membrane</keyword>
<sequence length="153" mass="17756">MVFNTLSFFLLVLAVPLWAYRQNLYLRLQVRERSVFRRIVSKRHEPLWSFGLKLYGALLLAVSIFAAFIYGLRYIKRGDIYESDYNDVIRNRLYSGHDSVDGSLDAVIYDQHFLLVILITCLILTVSIMLALAPARDILIIKKLRSKLQSRTS</sequence>
<reference evidence="2 3" key="1">
    <citation type="submission" date="2019-07" db="EMBL/GenBank/DDBJ databases">
        <title>Genomic Encyclopedia of Archaeal and Bacterial Type Strains, Phase II (KMG-II): from individual species to whole genera.</title>
        <authorList>
            <person name="Goeker M."/>
        </authorList>
    </citation>
    <scope>NUCLEOTIDE SEQUENCE [LARGE SCALE GENOMIC DNA]</scope>
    <source>
        <strain evidence="2 3">ATCC BAA-252</strain>
    </source>
</reference>
<dbReference type="AlphaFoldDB" id="A0A562TAC3"/>
<evidence type="ECO:0000256" key="1">
    <source>
        <dbReference type="SAM" id="Phobius"/>
    </source>
</evidence>
<feature type="transmembrane region" description="Helical" evidence="1">
    <location>
        <begin position="47"/>
        <end position="72"/>
    </location>
</feature>
<comment type="caution">
    <text evidence="2">The sequence shown here is derived from an EMBL/GenBank/DDBJ whole genome shotgun (WGS) entry which is preliminary data.</text>
</comment>
<keyword evidence="1" id="KW-0812">Transmembrane</keyword>
<accession>A0A562TAC3</accession>
<evidence type="ECO:0000313" key="2">
    <source>
        <dbReference type="EMBL" id="TWI90054.1"/>
    </source>
</evidence>
<feature type="transmembrane region" description="Helical" evidence="1">
    <location>
        <begin position="113"/>
        <end position="135"/>
    </location>
</feature>
<protein>
    <submittedName>
        <fullName evidence="2">Uncharacterized protein</fullName>
    </submittedName>
</protein>
<gene>
    <name evidence="2" type="ORF">JM93_01030</name>
</gene>